<accession>A0AA92JAV1</accession>
<dbReference type="RefSeq" id="WP_191342134.1">
    <property type="nucleotide sequence ID" value="NZ_CP059996.1"/>
</dbReference>
<keyword evidence="1" id="KW-0614">Plasmid</keyword>
<gene>
    <name evidence="1" type="ORF">FA584_14225</name>
</gene>
<reference evidence="1 2" key="1">
    <citation type="submission" date="2020-08" db="EMBL/GenBank/DDBJ databases">
        <title>Genome of Dechlorinating Sulfurospirillum strain ACSDCE.</title>
        <authorList>
            <person name="Yang Y."/>
            <person name="Huo L."/>
            <person name="Yan J."/>
        </authorList>
    </citation>
    <scope>NUCLEOTIDE SEQUENCE [LARGE SCALE GENOMIC DNA]</scope>
    <source>
        <strain evidence="1 2">ACSDCE</strain>
        <plasmid evidence="1 2">pSDCE1</plasmid>
    </source>
</reference>
<name>A0AA92JAV1_9BACT</name>
<protein>
    <submittedName>
        <fullName evidence="1">Uncharacterized protein</fullName>
    </submittedName>
</protein>
<dbReference type="EMBL" id="CP059996">
    <property type="protein sequence ID" value="QNA70501.1"/>
    <property type="molecule type" value="Genomic_DNA"/>
</dbReference>
<organism evidence="1 2">
    <name type="scientific">Sulfurospirillum diekertiae</name>
    <dbReference type="NCBI Taxonomy" id="1854492"/>
    <lineage>
        <taxon>Bacteria</taxon>
        <taxon>Pseudomonadati</taxon>
        <taxon>Campylobacterota</taxon>
        <taxon>Epsilonproteobacteria</taxon>
        <taxon>Campylobacterales</taxon>
        <taxon>Sulfurospirillaceae</taxon>
        <taxon>Sulfurospirillum</taxon>
    </lineage>
</organism>
<geneLocation type="plasmid" evidence="1 2">
    <name>pSDCE1</name>
</geneLocation>
<dbReference type="AlphaFoldDB" id="A0AA92JAV1"/>
<dbReference type="Proteomes" id="UP000502831">
    <property type="component" value="Plasmid pSDCE1"/>
</dbReference>
<evidence type="ECO:0000313" key="2">
    <source>
        <dbReference type="Proteomes" id="UP000502831"/>
    </source>
</evidence>
<evidence type="ECO:0000313" key="1">
    <source>
        <dbReference type="EMBL" id="QNA70501.1"/>
    </source>
</evidence>
<sequence>MEKIIESLIKNTCSFQAMSDEAREIARKKFRGKETEIENTIRISIDGLIASLIKETENKIDIVDENISFKLTLISSYVRTHFIINDFLLNGDLVEASVLMRKQLEAIARLNEIDSKNLETLLGKTPNVKNILQGESGKIYGLLSEIAHSSSHRIGELLSAFEDGEKIGVSNLPTYSEHAHTGWDLNIFLSLNFLFHFLKCLRSWYPQKDFSKYSNCLFSTYELAVENGTINILEKIK</sequence>
<proteinExistence type="predicted"/>